<sequence length="162" mass="17780">MGLNVMSTSSAGPTLIPSASSAHKVLSIPPTIDGDLFVMQTLASIYLAAPFLYCYRKGNYINTVPANLENSYCGGWEQTHSMDEHSRYTHIYLRTTPEFMPQVIQYLVYQLNHPLSPLPAPVYYHSLSSSSASASPASASDETMESEARTSTLSPSYYSHSD</sequence>
<feature type="transmembrane region" description="Helical" evidence="2">
    <location>
        <begin position="36"/>
        <end position="55"/>
    </location>
</feature>
<feature type="region of interest" description="Disordered" evidence="1">
    <location>
        <begin position="129"/>
        <end position="162"/>
    </location>
</feature>
<organism evidence="3 4">
    <name type="scientific">Leucocoprinus birnbaumii</name>
    <dbReference type="NCBI Taxonomy" id="56174"/>
    <lineage>
        <taxon>Eukaryota</taxon>
        <taxon>Fungi</taxon>
        <taxon>Dikarya</taxon>
        <taxon>Basidiomycota</taxon>
        <taxon>Agaricomycotina</taxon>
        <taxon>Agaricomycetes</taxon>
        <taxon>Agaricomycetidae</taxon>
        <taxon>Agaricales</taxon>
        <taxon>Agaricineae</taxon>
        <taxon>Agaricaceae</taxon>
        <taxon>Leucocoprinus</taxon>
    </lineage>
</organism>
<evidence type="ECO:0000313" key="4">
    <source>
        <dbReference type="Proteomes" id="UP001213000"/>
    </source>
</evidence>
<dbReference type="AlphaFoldDB" id="A0AAD5VE05"/>
<reference evidence="3" key="1">
    <citation type="submission" date="2022-07" db="EMBL/GenBank/DDBJ databases">
        <title>Genome Sequence of Leucocoprinus birnbaumii.</title>
        <authorList>
            <person name="Buettner E."/>
        </authorList>
    </citation>
    <scope>NUCLEOTIDE SEQUENCE</scope>
    <source>
        <strain evidence="3">VT141</strain>
    </source>
</reference>
<accession>A0AAD5VE05</accession>
<proteinExistence type="predicted"/>
<dbReference type="Proteomes" id="UP001213000">
    <property type="component" value="Unassembled WGS sequence"/>
</dbReference>
<name>A0AAD5VE05_9AGAR</name>
<keyword evidence="2" id="KW-0812">Transmembrane</keyword>
<keyword evidence="2" id="KW-0472">Membrane</keyword>
<gene>
    <name evidence="3" type="ORF">NP233_g12833</name>
</gene>
<keyword evidence="2" id="KW-1133">Transmembrane helix</keyword>
<evidence type="ECO:0000256" key="1">
    <source>
        <dbReference type="SAM" id="MobiDB-lite"/>
    </source>
</evidence>
<evidence type="ECO:0000256" key="2">
    <source>
        <dbReference type="SAM" id="Phobius"/>
    </source>
</evidence>
<evidence type="ECO:0000313" key="3">
    <source>
        <dbReference type="EMBL" id="KAJ3552645.1"/>
    </source>
</evidence>
<protein>
    <submittedName>
        <fullName evidence="3">Uncharacterized protein</fullName>
    </submittedName>
</protein>
<keyword evidence="4" id="KW-1185">Reference proteome</keyword>
<feature type="compositionally biased region" description="Low complexity" evidence="1">
    <location>
        <begin position="129"/>
        <end position="140"/>
    </location>
</feature>
<dbReference type="EMBL" id="JANIEX010002024">
    <property type="protein sequence ID" value="KAJ3552645.1"/>
    <property type="molecule type" value="Genomic_DNA"/>
</dbReference>
<comment type="caution">
    <text evidence="3">The sequence shown here is derived from an EMBL/GenBank/DDBJ whole genome shotgun (WGS) entry which is preliminary data.</text>
</comment>
<feature type="compositionally biased region" description="Polar residues" evidence="1">
    <location>
        <begin position="149"/>
        <end position="162"/>
    </location>
</feature>